<dbReference type="GeneID" id="96874771"/>
<evidence type="ECO:0000313" key="3">
    <source>
        <dbReference type="Proteomes" id="UP000092528"/>
    </source>
</evidence>
<dbReference type="PROSITE" id="PS50883">
    <property type="entry name" value="EAL"/>
    <property type="match status" value="1"/>
</dbReference>
<dbReference type="SUPFAM" id="SSF141868">
    <property type="entry name" value="EAL domain-like"/>
    <property type="match status" value="1"/>
</dbReference>
<dbReference type="Gene3D" id="3.20.20.450">
    <property type="entry name" value="EAL domain"/>
    <property type="match status" value="1"/>
</dbReference>
<evidence type="ECO:0000313" key="2">
    <source>
        <dbReference type="EMBL" id="ANU38384.1"/>
    </source>
</evidence>
<accession>A0A1C7FGB6</accession>
<dbReference type="PANTHER" id="PTHR33121">
    <property type="entry name" value="CYCLIC DI-GMP PHOSPHODIESTERASE PDEF"/>
    <property type="match status" value="1"/>
</dbReference>
<dbReference type="RefSeq" id="WP_065546237.1">
    <property type="nucleotide sequence ID" value="NZ_CP016415.1"/>
</dbReference>
<gene>
    <name evidence="2" type="ORF">VSVS05_03346</name>
</gene>
<evidence type="ECO:0000259" key="1">
    <source>
        <dbReference type="PROSITE" id="PS50883"/>
    </source>
</evidence>
<dbReference type="PANTHER" id="PTHR33121:SF76">
    <property type="entry name" value="SIGNALING PROTEIN"/>
    <property type="match status" value="1"/>
</dbReference>
<dbReference type="EMBL" id="CP016415">
    <property type="protein sequence ID" value="ANU38384.1"/>
    <property type="molecule type" value="Genomic_DNA"/>
</dbReference>
<dbReference type="STRING" id="45658.VSVS12_03930"/>
<dbReference type="InterPro" id="IPR035919">
    <property type="entry name" value="EAL_sf"/>
</dbReference>
<dbReference type="AlphaFoldDB" id="A0A1C7FGB6"/>
<proteinExistence type="predicted"/>
<dbReference type="SMART" id="SM00052">
    <property type="entry name" value="EAL"/>
    <property type="match status" value="1"/>
</dbReference>
<organism evidence="2 3">
    <name type="scientific">Vibrio scophthalmi</name>
    <dbReference type="NCBI Taxonomy" id="45658"/>
    <lineage>
        <taxon>Bacteria</taxon>
        <taxon>Pseudomonadati</taxon>
        <taxon>Pseudomonadota</taxon>
        <taxon>Gammaproteobacteria</taxon>
        <taxon>Vibrionales</taxon>
        <taxon>Vibrionaceae</taxon>
        <taxon>Vibrio</taxon>
    </lineage>
</organism>
<protein>
    <recommendedName>
        <fullName evidence="1">EAL domain-containing protein</fullName>
    </recommendedName>
</protein>
<feature type="domain" description="EAL" evidence="1">
    <location>
        <begin position="14"/>
        <end position="264"/>
    </location>
</feature>
<dbReference type="InterPro" id="IPR001633">
    <property type="entry name" value="EAL_dom"/>
</dbReference>
<reference evidence="2 3" key="1">
    <citation type="submission" date="2016-07" db="EMBL/GenBank/DDBJ databases">
        <title>Genome sequencing of Vibrio scophthalmi strain VS-05, an isolated from Paralichthys olivaceus.</title>
        <authorList>
            <person name="Han H.-J."/>
        </authorList>
    </citation>
    <scope>NUCLEOTIDE SEQUENCE [LARGE SCALE GENOMIC DNA]</scope>
    <source>
        <strain evidence="2 3">VS-05</strain>
    </source>
</reference>
<sequence length="264" mass="30049">MILSSQHQFHECVSFNEERQFVAAYKGLNLRSVYQPIFDHKNHPIGVEALVRIEDQQQKNVRPDLFFHSNEISLEDKINVERLSRAIHIRNFSNSKYRHLNLFLNVLPSDGEFFALENMRVGQLSEGLKSLNLQPNQVVMEVVELDSPDEQCLKNAMAILEANGYKIAIDDFGMHASNRDRVELIKPSIIKIDRSLLLDYMQGITAPMLSGIELAKKVKAKVVVEGIETKEQYLAMRALDVDFFQGYFLATPQPLTATEATEVG</sequence>
<dbReference type="Pfam" id="PF00563">
    <property type="entry name" value="EAL"/>
    <property type="match status" value="1"/>
</dbReference>
<dbReference type="PATRIC" id="fig|45658.7.peg.3305"/>
<keyword evidence="3" id="KW-1185">Reference proteome</keyword>
<dbReference type="CDD" id="cd01948">
    <property type="entry name" value="EAL"/>
    <property type="match status" value="1"/>
</dbReference>
<dbReference type="GO" id="GO:0071111">
    <property type="term" value="F:cyclic-guanylate-specific phosphodiesterase activity"/>
    <property type="evidence" value="ECO:0007669"/>
    <property type="project" value="InterPro"/>
</dbReference>
<dbReference type="Proteomes" id="UP000092528">
    <property type="component" value="Chromosome 2"/>
</dbReference>
<name>A0A1C7FGB6_9VIBR</name>
<dbReference type="InterPro" id="IPR050706">
    <property type="entry name" value="Cyclic-di-GMP_PDE-like"/>
</dbReference>